<evidence type="ECO:0000259" key="8">
    <source>
        <dbReference type="Pfam" id="PF23764"/>
    </source>
</evidence>
<dbReference type="InterPro" id="IPR012334">
    <property type="entry name" value="Pectin_lyas_fold"/>
</dbReference>
<keyword evidence="10" id="KW-1185">Reference proteome</keyword>
<gene>
    <name evidence="9" type="ORF">AMS66_26710</name>
</gene>
<dbReference type="InterPro" id="IPR057275">
    <property type="entry name" value="Beta-barrel_GLAA-B_I"/>
</dbReference>
<dbReference type="Proteomes" id="UP000037688">
    <property type="component" value="Unassembled WGS sequence"/>
</dbReference>
<organism evidence="9 10">
    <name type="scientific">Paenibacillus xylanivorans</name>
    <dbReference type="NCBI Taxonomy" id="1705561"/>
    <lineage>
        <taxon>Bacteria</taxon>
        <taxon>Bacillati</taxon>
        <taxon>Bacillota</taxon>
        <taxon>Bacilli</taxon>
        <taxon>Bacillales</taxon>
        <taxon>Paenibacillaceae</taxon>
        <taxon>Paenibacillus</taxon>
    </lineage>
</organism>
<accession>A0A0M9BL10</accession>
<evidence type="ECO:0000256" key="3">
    <source>
        <dbReference type="ARBA" id="ARBA00022729"/>
    </source>
</evidence>
<keyword evidence="5" id="KW-0378">Hydrolase</keyword>
<dbReference type="InterPro" id="IPR011050">
    <property type="entry name" value="Pectin_lyase_fold/virulence"/>
</dbReference>
<feature type="domain" description="GLAA-B beta-barrel" evidence="7">
    <location>
        <begin position="141"/>
        <end position="230"/>
    </location>
</feature>
<dbReference type="EMBL" id="LITU01000081">
    <property type="protein sequence ID" value="KOY13606.1"/>
    <property type="molecule type" value="Genomic_DNA"/>
</dbReference>
<evidence type="ECO:0000256" key="5">
    <source>
        <dbReference type="ARBA" id="ARBA00022801"/>
    </source>
</evidence>
<proteinExistence type="predicted"/>
<reference evidence="9 10" key="1">
    <citation type="submission" date="2015-08" db="EMBL/GenBank/DDBJ databases">
        <title>Draft genome sequence of cellulolytic and xylanolytic Paenibacillus sp. A59, isolated from a decaying forest soil from Patagonia, Argentina.</title>
        <authorList>
            <person name="Ghio S."/>
            <person name="Caceres A.M."/>
            <person name="Talia P."/>
            <person name="Grasso D."/>
            <person name="Campos E."/>
        </authorList>
    </citation>
    <scope>NUCLEOTIDE SEQUENCE [LARGE SCALE GENOMIC DNA]</scope>
    <source>
        <strain evidence="9 10">A59</strain>
    </source>
</reference>
<comment type="catalytic activity">
    <reaction evidence="2">
        <text>Hydrolysis of terminal, non-reducing branched (1-&gt;3)-alpha-D-galactosidic residues, producing free D-galactose.</text>
        <dbReference type="EC" id="3.2.1.n1"/>
    </reaction>
</comment>
<dbReference type="AlphaFoldDB" id="A0A0M9BL10"/>
<keyword evidence="6" id="KW-0326">Glycosidase</keyword>
<evidence type="ECO:0000259" key="7">
    <source>
        <dbReference type="Pfam" id="PF23763"/>
    </source>
</evidence>
<dbReference type="PATRIC" id="fig|1705561.3.peg.5617"/>
<comment type="caution">
    <text evidence="9">The sequence shown here is derived from an EMBL/GenBank/DDBJ whole genome shotgun (WGS) entry which is preliminary data.</text>
</comment>
<keyword evidence="3" id="KW-0732">Signal</keyword>
<evidence type="ECO:0000313" key="10">
    <source>
        <dbReference type="Proteomes" id="UP000037688"/>
    </source>
</evidence>
<dbReference type="Gene3D" id="2.160.20.10">
    <property type="entry name" value="Single-stranded right-handed beta-helix, Pectin lyase-like"/>
    <property type="match status" value="1"/>
</dbReference>
<dbReference type="GO" id="GO:0004557">
    <property type="term" value="F:alpha-galactosidase activity"/>
    <property type="evidence" value="ECO:0007669"/>
    <property type="project" value="UniProtKB-EC"/>
</dbReference>
<sequence length="577" mass="64681">MLIHSAEHGTTANSTIVRLTDYGAQPDSGRDTQRAMARAIQAVAQIAGPVVMECAKGTYHFYPNEAIRAPYYISNTASEEENADITRTIGILLKDLDQFTMEGNGSLFIFHGKQTMFLLDGCSNVLIRNLHTDYDRPTVTEMKIVGCSKDYFDTEVHPDSRYEIQAGRLTWVGQEWSFAEGPMQTFDPVRNTTWRMDNWLEKAKSVEELEPMKIRLHFDHQPMVVPGHVLQNRDGIRDQVGVFITQSSNVTFTDVGLHFLHGLGIVGQFSENLTFRRMDLSPRPETERTVAGFADFIHMSSCRGKVKVEESRFSGSHDDPVNVHGTYLRIIEQPAENSVKVRFMHPQTYGLPGFYPGDKIEFVRSGSLTTYGANEVLDVVRLNPRELLLTLVHPVPDGIGRHDVIENVTWTPEVDIINNHFARVPTRGILVTTRRKVAIVGNTFERIHMNAILIAVDAESWYESGRVDNVTITGNRFVECGSGEHPVIFISPENVDVDASAPVHRQVTIRNNQFETDCDIPVLSAKCTGGLIFKSNEILSMHELGKLPRMEEVTHLIACSEVDIADNMISNAVKVSD</sequence>
<evidence type="ECO:0000256" key="2">
    <source>
        <dbReference type="ARBA" id="ARBA00001271"/>
    </source>
</evidence>
<dbReference type="SUPFAM" id="SSF51126">
    <property type="entry name" value="Pectin lyase-like"/>
    <property type="match status" value="1"/>
</dbReference>
<dbReference type="Pfam" id="PF23764">
    <property type="entry name" value="Beta-barrel_GLAA-B_II"/>
    <property type="match status" value="1"/>
</dbReference>
<feature type="domain" description="GLAA-B beta-barrel" evidence="8">
    <location>
        <begin position="339"/>
        <end position="405"/>
    </location>
</feature>
<evidence type="ECO:0000313" key="9">
    <source>
        <dbReference type="EMBL" id="KOY13606.1"/>
    </source>
</evidence>
<evidence type="ECO:0000256" key="4">
    <source>
        <dbReference type="ARBA" id="ARBA00022737"/>
    </source>
</evidence>
<dbReference type="Pfam" id="PF23763">
    <property type="entry name" value="Beta-barrel_GLAA-B_I"/>
    <property type="match status" value="1"/>
</dbReference>
<dbReference type="InterPro" id="IPR056441">
    <property type="entry name" value="Beta-barrel_GLAA-B_II"/>
</dbReference>
<keyword evidence="4" id="KW-0677">Repeat</keyword>
<evidence type="ECO:0000256" key="1">
    <source>
        <dbReference type="ARBA" id="ARBA00001255"/>
    </source>
</evidence>
<name>A0A0M9BL10_9BACL</name>
<protein>
    <submittedName>
        <fullName evidence="9">Alpha-galactosidase</fullName>
    </submittedName>
</protein>
<evidence type="ECO:0000256" key="6">
    <source>
        <dbReference type="ARBA" id="ARBA00023295"/>
    </source>
</evidence>
<comment type="catalytic activity">
    <reaction evidence="1">
        <text>Hydrolysis of terminal, non-reducing alpha-D-galactose residues in alpha-D-galactosides, including galactose oligosaccharides, galactomannans and galactolipids.</text>
        <dbReference type="EC" id="3.2.1.22"/>
    </reaction>
</comment>